<feature type="region of interest" description="Disordered" evidence="1">
    <location>
        <begin position="1"/>
        <end position="47"/>
    </location>
</feature>
<evidence type="ECO:0000313" key="2">
    <source>
        <dbReference type="EMBL" id="MST32294.1"/>
    </source>
</evidence>
<gene>
    <name evidence="2" type="ORF">GHK86_06100</name>
</gene>
<protein>
    <submittedName>
        <fullName evidence="2">Uncharacterized protein</fullName>
    </submittedName>
</protein>
<accession>A0ABW9QR43</accession>
<dbReference type="Proteomes" id="UP000437736">
    <property type="component" value="Unassembled WGS sequence"/>
</dbReference>
<reference evidence="2 3" key="1">
    <citation type="submission" date="2019-11" db="EMBL/GenBank/DDBJ databases">
        <title>Acidiferrimicrobium australis gen. nov., sp. nov., an acidophilic and obligately heterotrophic, member of the Actinobacteria that catalyses dissimilatory oxido- reduction of iron isolated from metal-rich acidic water in Chile.</title>
        <authorList>
            <person name="Gonzalez D."/>
            <person name="Huber K."/>
            <person name="Hedrich S."/>
            <person name="Rojas-Villalobos C."/>
            <person name="Quatrini R."/>
            <person name="Dinamarca M.A."/>
            <person name="Schwarz A."/>
            <person name="Canales C."/>
            <person name="Nancucheo I."/>
        </authorList>
    </citation>
    <scope>NUCLEOTIDE SEQUENCE [LARGE SCALE GENOMIC DNA]</scope>
    <source>
        <strain evidence="2 3">USS-CCA1</strain>
    </source>
</reference>
<sequence>MSRQPAPATRRCAQPDCPNPVIRPARRGRPPIYCSPTCRAQAKRRPPTRPVLVEIDHDPPNSQHRPAGRVWLVRLRRGPRTVTVASGLGHTSAESLAAQITAILRTPSATPGAAID</sequence>
<organism evidence="2 3">
    <name type="scientific">Acidiferrimicrobium australe</name>
    <dbReference type="NCBI Taxonomy" id="2664430"/>
    <lineage>
        <taxon>Bacteria</taxon>
        <taxon>Bacillati</taxon>
        <taxon>Actinomycetota</taxon>
        <taxon>Acidimicrobiia</taxon>
        <taxon>Acidimicrobiales</taxon>
        <taxon>Acidimicrobiaceae</taxon>
        <taxon>Acidiferrimicrobium</taxon>
    </lineage>
</organism>
<evidence type="ECO:0000256" key="1">
    <source>
        <dbReference type="SAM" id="MobiDB-lite"/>
    </source>
</evidence>
<dbReference type="EMBL" id="WJHE01000264">
    <property type="protein sequence ID" value="MST32294.1"/>
    <property type="molecule type" value="Genomic_DNA"/>
</dbReference>
<evidence type="ECO:0000313" key="3">
    <source>
        <dbReference type="Proteomes" id="UP000437736"/>
    </source>
</evidence>
<comment type="caution">
    <text evidence="2">The sequence shown here is derived from an EMBL/GenBank/DDBJ whole genome shotgun (WGS) entry which is preliminary data.</text>
</comment>
<keyword evidence="3" id="KW-1185">Reference proteome</keyword>
<proteinExistence type="predicted"/>
<name>A0ABW9QR43_9ACTN</name>